<proteinExistence type="predicted"/>
<comment type="caution">
    <text evidence="1">The sequence shown here is derived from an EMBL/GenBank/DDBJ whole genome shotgun (WGS) entry which is preliminary data.</text>
</comment>
<dbReference type="Gene3D" id="3.20.20.190">
    <property type="entry name" value="Phosphatidylinositol (PI) phosphodiesterase"/>
    <property type="match status" value="1"/>
</dbReference>
<dbReference type="InterPro" id="IPR017946">
    <property type="entry name" value="PLC-like_Pdiesterase_TIM-brl"/>
</dbReference>
<dbReference type="SUPFAM" id="SSF51695">
    <property type="entry name" value="PLC-like phosphodiesterases"/>
    <property type="match status" value="1"/>
</dbReference>
<reference evidence="1 2" key="1">
    <citation type="submission" date="2021-02" db="EMBL/GenBank/DDBJ databases">
        <title>Activity-based single-cell genomes from oceanic crustal fluid captures similar information to metagenomic and metatranscriptomic surveys with orders of magnitude less sampling.</title>
        <authorList>
            <person name="D'Angelo T.S."/>
            <person name="Orcutt B.N."/>
        </authorList>
    </citation>
    <scope>NUCLEOTIDE SEQUENCE [LARGE SCALE GENOMIC DNA]</scope>
    <source>
        <strain evidence="1">AH-315-G07</strain>
    </source>
</reference>
<name>A0ABS3AS12_9BACT</name>
<accession>A0ABS3AS12</accession>
<gene>
    <name evidence="1" type="ORF">JYU14_02395</name>
</gene>
<evidence type="ECO:0000313" key="2">
    <source>
        <dbReference type="Proteomes" id="UP000722121"/>
    </source>
</evidence>
<dbReference type="EMBL" id="JAFITR010000038">
    <property type="protein sequence ID" value="MBN4066912.1"/>
    <property type="molecule type" value="Genomic_DNA"/>
</dbReference>
<organism evidence="1 2">
    <name type="scientific">Simkania negevensis</name>
    <dbReference type="NCBI Taxonomy" id="83561"/>
    <lineage>
        <taxon>Bacteria</taxon>
        <taxon>Pseudomonadati</taxon>
        <taxon>Chlamydiota</taxon>
        <taxon>Chlamydiia</taxon>
        <taxon>Parachlamydiales</taxon>
        <taxon>Simkaniaceae</taxon>
        <taxon>Simkania</taxon>
    </lineage>
</organism>
<evidence type="ECO:0008006" key="3">
    <source>
        <dbReference type="Google" id="ProtNLM"/>
    </source>
</evidence>
<sequence length="293" mass="33546">MPLPIKEPPHILTHRGLEPDQPRFYSESSFEAFQDQITRGYGLEFDPNFTQNGIVVWHDTTANRLTGGKERRNLLDIPTEELLTFSLNKGRLCSLNELFVLIKSDPKLTHALHLKGSFQTPHLLERLADLLTQHKEIIPQLIIFDLKPKSASFFKKRFPQANLAAAVAHPYDIERFNTTVGGTLLFVDELLQHKDLYNWAWLDEWDRKATAGKRKTLYTKEIFTLLRSNSIGIALVSPELHASSPGLLGGECHEDAKNMNSLQKRMEEIVALQPNFICTDFPQRYRSLTEQVQ</sequence>
<evidence type="ECO:0000313" key="1">
    <source>
        <dbReference type="EMBL" id="MBN4066912.1"/>
    </source>
</evidence>
<keyword evidence="2" id="KW-1185">Reference proteome</keyword>
<protein>
    <recommendedName>
        <fullName evidence="3">GP-PDE domain-containing protein</fullName>
    </recommendedName>
</protein>
<dbReference type="Proteomes" id="UP000722121">
    <property type="component" value="Unassembled WGS sequence"/>
</dbReference>